<keyword evidence="12" id="KW-1133">Transmembrane helix</keyword>
<dbReference type="GO" id="GO:0005886">
    <property type="term" value="C:plasma membrane"/>
    <property type="evidence" value="ECO:0007669"/>
    <property type="project" value="UniProtKB-SubCell"/>
</dbReference>
<evidence type="ECO:0000259" key="13">
    <source>
        <dbReference type="PROSITE" id="PS50109"/>
    </source>
</evidence>
<keyword evidence="8" id="KW-0418">Kinase</keyword>
<keyword evidence="9" id="KW-0067">ATP-binding</keyword>
<keyword evidence="10" id="KW-0902">Two-component regulatory system</keyword>
<dbReference type="EC" id="2.7.13.3" evidence="3"/>
<dbReference type="AlphaFoldDB" id="W4EPT0"/>
<evidence type="ECO:0000256" key="11">
    <source>
        <dbReference type="ARBA" id="ARBA00023136"/>
    </source>
</evidence>
<keyword evidence="5" id="KW-0597">Phosphoprotein</keyword>
<name>W4EPT0_9BACL</name>
<dbReference type="Gene3D" id="1.10.287.130">
    <property type="match status" value="1"/>
</dbReference>
<dbReference type="InterPro" id="IPR003661">
    <property type="entry name" value="HisK_dim/P_dom"/>
</dbReference>
<dbReference type="PRINTS" id="PR00344">
    <property type="entry name" value="BCTRLSENSOR"/>
</dbReference>
<dbReference type="Gene3D" id="3.30.565.10">
    <property type="entry name" value="Histidine kinase-like ATPase, C-terminal domain"/>
    <property type="match status" value="1"/>
</dbReference>
<proteinExistence type="predicted"/>
<keyword evidence="4" id="KW-1003">Cell membrane</keyword>
<comment type="catalytic activity">
    <reaction evidence="1">
        <text>ATP + protein L-histidine = ADP + protein N-phospho-L-histidine.</text>
        <dbReference type="EC" id="2.7.13.3"/>
    </reaction>
</comment>
<dbReference type="SUPFAM" id="SSF55785">
    <property type="entry name" value="PYP-like sensor domain (PAS domain)"/>
    <property type="match status" value="1"/>
</dbReference>
<dbReference type="Pfam" id="PF02518">
    <property type="entry name" value="HATPase_c"/>
    <property type="match status" value="1"/>
</dbReference>
<dbReference type="InterPro" id="IPR013767">
    <property type="entry name" value="PAS_fold"/>
</dbReference>
<dbReference type="PROSITE" id="PS50885">
    <property type="entry name" value="HAMP"/>
    <property type="match status" value="1"/>
</dbReference>
<dbReference type="EMBL" id="ASQA01000034">
    <property type="protein sequence ID" value="ETT82590.1"/>
    <property type="molecule type" value="Genomic_DNA"/>
</dbReference>
<sequence>MMKSLKARLLIAFGFLYGTALAGLGFILGQLFPVYVEDSIRSNSIRSHDNILRAIEKQRIDLTADQEQAIINALPLDFGGNEFSDIRIRLWIMLIITLIITFILLMVVTSRLIKNLAQPIDNVTNTALELAKGNYRARAFENVESPTIQLSNAVNVLARNLQDIMMIREMEQERLKTLIENMGSALIMIGKEGHVSIVNKAFLELFDVPYSTVYKQVFRELGLPNELEQFVDHVFMTEITYRKQMQIEIQQEFHHMEVYGAPVIGEHGHWLGIVIIMHDISELKKLEQIRKDFVANVSHELRTPITSIKGFSETLLDGAYKEQGTLLSFLEIINKESNRLQMLILDLLELSKIEKHGFTVNIERTSLKDVIVRASEMTVPRLEEKNISFEAEIEQDVVVEGDANRLIQVVMNLMTNATTYSPENTKIKVKLYEQNKSGVIEIIDEGIGIEKPEIPRIFERFYRVDRARSRNSGGTGLGLAIVKHLIEAHHGKIQVESEVGKGTTMRVILPTKQPN</sequence>
<keyword evidence="16" id="KW-1185">Reference proteome</keyword>
<dbReference type="SMART" id="SM00388">
    <property type="entry name" value="HisKA"/>
    <property type="match status" value="1"/>
</dbReference>
<keyword evidence="11 12" id="KW-0472">Membrane</keyword>
<feature type="domain" description="HAMP" evidence="14">
    <location>
        <begin position="114"/>
        <end position="166"/>
    </location>
</feature>
<dbReference type="PANTHER" id="PTHR45453:SF1">
    <property type="entry name" value="PHOSPHATE REGULON SENSOR PROTEIN PHOR"/>
    <property type="match status" value="1"/>
</dbReference>
<dbReference type="PROSITE" id="PS50109">
    <property type="entry name" value="HIS_KIN"/>
    <property type="match status" value="1"/>
</dbReference>
<feature type="domain" description="Histidine kinase" evidence="13">
    <location>
        <begin position="296"/>
        <end position="513"/>
    </location>
</feature>
<dbReference type="InterPro" id="IPR004358">
    <property type="entry name" value="Sig_transdc_His_kin-like_C"/>
</dbReference>
<dbReference type="Proteomes" id="UP000019062">
    <property type="component" value="Unassembled WGS sequence"/>
</dbReference>
<dbReference type="PANTHER" id="PTHR45453">
    <property type="entry name" value="PHOSPHATE REGULON SENSOR PROTEIN PHOR"/>
    <property type="match status" value="1"/>
</dbReference>
<evidence type="ECO:0000256" key="12">
    <source>
        <dbReference type="SAM" id="Phobius"/>
    </source>
</evidence>
<dbReference type="InterPro" id="IPR035965">
    <property type="entry name" value="PAS-like_dom_sf"/>
</dbReference>
<dbReference type="InterPro" id="IPR003660">
    <property type="entry name" value="HAMP_dom"/>
</dbReference>
<dbReference type="NCBIfam" id="NF046044">
    <property type="entry name" value="PnpS"/>
    <property type="match status" value="1"/>
</dbReference>
<evidence type="ECO:0000313" key="15">
    <source>
        <dbReference type="EMBL" id="ETT82590.1"/>
    </source>
</evidence>
<dbReference type="InterPro" id="IPR036097">
    <property type="entry name" value="HisK_dim/P_sf"/>
</dbReference>
<reference evidence="15 16" key="1">
    <citation type="journal article" date="2014" name="BMC Genomics">
        <title>Genomic comparison of sporeforming bacilli isolated from milk.</title>
        <authorList>
            <person name="Moreno Switt A.I."/>
            <person name="Andrus A.D."/>
            <person name="Ranieri M.L."/>
            <person name="Orsi R.H."/>
            <person name="Ivy R."/>
            <person name="den Bakker H.C."/>
            <person name="Martin N.H."/>
            <person name="Wiedmann M."/>
            <person name="Boor K.J."/>
        </authorList>
    </citation>
    <scope>NUCLEOTIDE SEQUENCE [LARGE SCALE GENOMIC DNA]</scope>
    <source>
        <strain evidence="15 16">FSL R5-213</strain>
    </source>
</reference>
<evidence type="ECO:0000256" key="1">
    <source>
        <dbReference type="ARBA" id="ARBA00000085"/>
    </source>
</evidence>
<dbReference type="InterPro" id="IPR003594">
    <property type="entry name" value="HATPase_dom"/>
</dbReference>
<comment type="subcellular location">
    <subcellularLocation>
        <location evidence="2">Cell membrane</location>
        <topology evidence="2">Multi-pass membrane protein</topology>
    </subcellularLocation>
</comment>
<evidence type="ECO:0000259" key="14">
    <source>
        <dbReference type="PROSITE" id="PS50885"/>
    </source>
</evidence>
<dbReference type="GO" id="GO:0006355">
    <property type="term" value="P:regulation of DNA-templated transcription"/>
    <property type="evidence" value="ECO:0007669"/>
    <property type="project" value="InterPro"/>
</dbReference>
<evidence type="ECO:0000313" key="16">
    <source>
        <dbReference type="Proteomes" id="UP000019062"/>
    </source>
</evidence>
<dbReference type="SMART" id="SM00091">
    <property type="entry name" value="PAS"/>
    <property type="match status" value="1"/>
</dbReference>
<dbReference type="Gene3D" id="3.30.450.20">
    <property type="entry name" value="PAS domain"/>
    <property type="match status" value="1"/>
</dbReference>
<evidence type="ECO:0000256" key="5">
    <source>
        <dbReference type="ARBA" id="ARBA00022553"/>
    </source>
</evidence>
<protein>
    <recommendedName>
        <fullName evidence="3">histidine kinase</fullName>
        <ecNumber evidence="3">2.7.13.3</ecNumber>
    </recommendedName>
</protein>
<gene>
    <name evidence="15" type="ORF">C176_16417</name>
</gene>
<dbReference type="CDD" id="cd00082">
    <property type="entry name" value="HisKA"/>
    <property type="match status" value="1"/>
</dbReference>
<keyword evidence="12" id="KW-0812">Transmembrane</keyword>
<dbReference type="InterPro" id="IPR050351">
    <property type="entry name" value="BphY/WalK/GraS-like"/>
</dbReference>
<dbReference type="InterPro" id="IPR036890">
    <property type="entry name" value="HATPase_C_sf"/>
</dbReference>
<dbReference type="InterPro" id="IPR000014">
    <property type="entry name" value="PAS"/>
</dbReference>
<evidence type="ECO:0000256" key="6">
    <source>
        <dbReference type="ARBA" id="ARBA00022679"/>
    </source>
</evidence>
<evidence type="ECO:0000256" key="7">
    <source>
        <dbReference type="ARBA" id="ARBA00022741"/>
    </source>
</evidence>
<feature type="transmembrane region" description="Helical" evidence="12">
    <location>
        <begin position="88"/>
        <end position="108"/>
    </location>
</feature>
<organism evidence="15 16">
    <name type="scientific">Viridibacillus arenosi FSL R5-213</name>
    <dbReference type="NCBI Taxonomy" id="1227360"/>
    <lineage>
        <taxon>Bacteria</taxon>
        <taxon>Bacillati</taxon>
        <taxon>Bacillota</taxon>
        <taxon>Bacilli</taxon>
        <taxon>Bacillales</taxon>
        <taxon>Caryophanaceae</taxon>
        <taxon>Viridibacillus</taxon>
    </lineage>
</organism>
<evidence type="ECO:0000256" key="4">
    <source>
        <dbReference type="ARBA" id="ARBA00022475"/>
    </source>
</evidence>
<dbReference type="PATRIC" id="fig|1227360.4.peg.3344"/>
<dbReference type="GO" id="GO:0005524">
    <property type="term" value="F:ATP binding"/>
    <property type="evidence" value="ECO:0007669"/>
    <property type="project" value="UniProtKB-KW"/>
</dbReference>
<evidence type="ECO:0000256" key="2">
    <source>
        <dbReference type="ARBA" id="ARBA00004651"/>
    </source>
</evidence>
<dbReference type="FunFam" id="3.30.565.10:FF:000006">
    <property type="entry name" value="Sensor histidine kinase WalK"/>
    <property type="match status" value="1"/>
</dbReference>
<dbReference type="SMART" id="SM00387">
    <property type="entry name" value="HATPase_c"/>
    <property type="match status" value="1"/>
</dbReference>
<dbReference type="Gene3D" id="6.10.340.10">
    <property type="match status" value="1"/>
</dbReference>
<dbReference type="InterPro" id="IPR005467">
    <property type="entry name" value="His_kinase_dom"/>
</dbReference>
<dbReference type="NCBIfam" id="TIGR00229">
    <property type="entry name" value="sensory_box"/>
    <property type="match status" value="1"/>
</dbReference>
<keyword evidence="6" id="KW-0808">Transferase</keyword>
<evidence type="ECO:0000256" key="10">
    <source>
        <dbReference type="ARBA" id="ARBA00023012"/>
    </source>
</evidence>
<evidence type="ECO:0000256" key="3">
    <source>
        <dbReference type="ARBA" id="ARBA00012438"/>
    </source>
</evidence>
<dbReference type="Pfam" id="PF00512">
    <property type="entry name" value="HisKA"/>
    <property type="match status" value="1"/>
</dbReference>
<comment type="caution">
    <text evidence="15">The sequence shown here is derived from an EMBL/GenBank/DDBJ whole genome shotgun (WGS) entry which is preliminary data.</text>
</comment>
<accession>W4EPT0</accession>
<evidence type="ECO:0000256" key="9">
    <source>
        <dbReference type="ARBA" id="ARBA00022840"/>
    </source>
</evidence>
<dbReference type="eggNOG" id="COG5002">
    <property type="taxonomic scope" value="Bacteria"/>
</dbReference>
<dbReference type="GO" id="GO:0016036">
    <property type="term" value="P:cellular response to phosphate starvation"/>
    <property type="evidence" value="ECO:0007669"/>
    <property type="project" value="TreeGrafter"/>
</dbReference>
<keyword evidence="7" id="KW-0547">Nucleotide-binding</keyword>
<dbReference type="FunFam" id="1.10.287.130:FF:000008">
    <property type="entry name" value="Two-component sensor histidine kinase"/>
    <property type="match status" value="1"/>
</dbReference>
<dbReference type="GO" id="GO:0000155">
    <property type="term" value="F:phosphorelay sensor kinase activity"/>
    <property type="evidence" value="ECO:0007669"/>
    <property type="project" value="InterPro"/>
</dbReference>
<dbReference type="SUPFAM" id="SSF47384">
    <property type="entry name" value="Homodimeric domain of signal transducing histidine kinase"/>
    <property type="match status" value="1"/>
</dbReference>
<dbReference type="Pfam" id="PF00989">
    <property type="entry name" value="PAS"/>
    <property type="match status" value="1"/>
</dbReference>
<dbReference type="GO" id="GO:0004721">
    <property type="term" value="F:phosphoprotein phosphatase activity"/>
    <property type="evidence" value="ECO:0007669"/>
    <property type="project" value="TreeGrafter"/>
</dbReference>
<feature type="transmembrane region" description="Helical" evidence="12">
    <location>
        <begin position="9"/>
        <end position="32"/>
    </location>
</feature>
<evidence type="ECO:0000256" key="8">
    <source>
        <dbReference type="ARBA" id="ARBA00022777"/>
    </source>
</evidence>
<dbReference type="SUPFAM" id="SSF55874">
    <property type="entry name" value="ATPase domain of HSP90 chaperone/DNA topoisomerase II/histidine kinase"/>
    <property type="match status" value="1"/>
</dbReference>